<dbReference type="InterPro" id="IPR027443">
    <property type="entry name" value="IPNS-like_sf"/>
</dbReference>
<dbReference type="Gene3D" id="2.60.120.330">
    <property type="entry name" value="B-lactam Antibiotic, Isopenicillin N Synthase, Chain"/>
    <property type="match status" value="1"/>
</dbReference>
<comment type="similarity">
    <text evidence="1 6">Belongs to the iron/ascorbate-dependent oxidoreductase family.</text>
</comment>
<dbReference type="InterPro" id="IPR044861">
    <property type="entry name" value="IPNS-like_FE2OG_OXY"/>
</dbReference>
<keyword evidence="4 6" id="KW-0560">Oxidoreductase</keyword>
<evidence type="ECO:0000256" key="2">
    <source>
        <dbReference type="ARBA" id="ARBA00022723"/>
    </source>
</evidence>
<dbReference type="EMBL" id="CAADRP010000580">
    <property type="protein sequence ID" value="VFU30197.1"/>
    <property type="molecule type" value="Genomic_DNA"/>
</dbReference>
<organism evidence="8">
    <name type="scientific">Salix viminalis</name>
    <name type="common">Common osier</name>
    <name type="synonym">Basket willow</name>
    <dbReference type="NCBI Taxonomy" id="40686"/>
    <lineage>
        <taxon>Eukaryota</taxon>
        <taxon>Viridiplantae</taxon>
        <taxon>Streptophyta</taxon>
        <taxon>Embryophyta</taxon>
        <taxon>Tracheophyta</taxon>
        <taxon>Spermatophyta</taxon>
        <taxon>Magnoliopsida</taxon>
        <taxon>eudicotyledons</taxon>
        <taxon>Gunneridae</taxon>
        <taxon>Pentapetalae</taxon>
        <taxon>rosids</taxon>
        <taxon>fabids</taxon>
        <taxon>Malpighiales</taxon>
        <taxon>Salicaceae</taxon>
        <taxon>Saliceae</taxon>
        <taxon>Salix</taxon>
    </lineage>
</organism>
<evidence type="ECO:0000256" key="3">
    <source>
        <dbReference type="ARBA" id="ARBA00022896"/>
    </source>
</evidence>
<dbReference type="SUPFAM" id="SSF51197">
    <property type="entry name" value="Clavaminate synthase-like"/>
    <property type="match status" value="1"/>
</dbReference>
<evidence type="ECO:0000313" key="8">
    <source>
        <dbReference type="EMBL" id="VFU30197.1"/>
    </source>
</evidence>
<evidence type="ECO:0000256" key="5">
    <source>
        <dbReference type="ARBA" id="ARBA00023004"/>
    </source>
</evidence>
<accession>A0A6N2KU61</accession>
<sequence>MASKATSLGSSLLVPCVQELAKDPLVAVPPRYIRYDQEHPIIASHDPVPDVPVIDLQRLLDQETMDSELGHLHLACKTWGFFQLVNHGVSSSVRQIEDRTSGFLQPPNGGKEKFPGEVEGFGQAFVVSEEQKLDWGDLFFMVTQPAQLRKPHLFPKLPLPFRDTLESYSLEVKNLASAILEQMGKALNIKAEEMRDFTEGIRQSMRMNYYPQCPQPEQVIGLTPHSDATGLTILLQVNEVEGLQLRKDEKWVPVKPLPNAFVVNVGDILEIVTNGAYRSIEHRATVNSKKERLSIASFHSPRFDGIVCPAPSLVTEQTPALFKEVTVQEYFQGLFSRELRGKSYLDSLRIQNGQA</sequence>
<proteinExistence type="inferred from homology"/>
<evidence type="ECO:0000256" key="1">
    <source>
        <dbReference type="ARBA" id="ARBA00008056"/>
    </source>
</evidence>
<dbReference type="InterPro" id="IPR005123">
    <property type="entry name" value="Oxoglu/Fe-dep_dioxygenase_dom"/>
</dbReference>
<evidence type="ECO:0000256" key="4">
    <source>
        <dbReference type="ARBA" id="ARBA00023002"/>
    </source>
</evidence>
<dbReference type="Pfam" id="PF03171">
    <property type="entry name" value="2OG-FeII_Oxy"/>
    <property type="match status" value="1"/>
</dbReference>
<dbReference type="FunFam" id="2.60.120.330:FF:000001">
    <property type="entry name" value="Protein SRG1"/>
    <property type="match status" value="1"/>
</dbReference>
<dbReference type="GO" id="GO:0031418">
    <property type="term" value="F:L-ascorbic acid binding"/>
    <property type="evidence" value="ECO:0007669"/>
    <property type="project" value="UniProtKB-KW"/>
</dbReference>
<dbReference type="InterPro" id="IPR026992">
    <property type="entry name" value="DIOX_N"/>
</dbReference>
<dbReference type="GO" id="GO:0016491">
    <property type="term" value="F:oxidoreductase activity"/>
    <property type="evidence" value="ECO:0007669"/>
    <property type="project" value="UniProtKB-KW"/>
</dbReference>
<evidence type="ECO:0000256" key="6">
    <source>
        <dbReference type="RuleBase" id="RU003682"/>
    </source>
</evidence>
<dbReference type="GO" id="GO:0046872">
    <property type="term" value="F:metal ion binding"/>
    <property type="evidence" value="ECO:0007669"/>
    <property type="project" value="UniProtKB-KW"/>
</dbReference>
<keyword evidence="3" id="KW-0847">Vitamin C</keyword>
<dbReference type="AlphaFoldDB" id="A0A6N2KU61"/>
<evidence type="ECO:0000259" key="7">
    <source>
        <dbReference type="PROSITE" id="PS51471"/>
    </source>
</evidence>
<gene>
    <name evidence="8" type="ORF">SVIM_LOCUS115003</name>
</gene>
<keyword evidence="2 6" id="KW-0479">Metal-binding</keyword>
<name>A0A6N2KU61_SALVM</name>
<keyword evidence="5 6" id="KW-0408">Iron</keyword>
<dbReference type="PROSITE" id="PS51471">
    <property type="entry name" value="FE2OG_OXY"/>
    <property type="match status" value="1"/>
</dbReference>
<dbReference type="InterPro" id="IPR050295">
    <property type="entry name" value="Plant_2OG-oxidoreductases"/>
</dbReference>
<feature type="domain" description="Fe2OG dioxygenase" evidence="7">
    <location>
        <begin position="201"/>
        <end position="301"/>
    </location>
</feature>
<dbReference type="Pfam" id="PF14226">
    <property type="entry name" value="DIOX_N"/>
    <property type="match status" value="1"/>
</dbReference>
<protein>
    <recommendedName>
        <fullName evidence="7">Fe2OG dioxygenase domain-containing protein</fullName>
    </recommendedName>
</protein>
<reference evidence="8" key="1">
    <citation type="submission" date="2019-03" db="EMBL/GenBank/DDBJ databases">
        <authorList>
            <person name="Mank J."/>
            <person name="Almeida P."/>
        </authorList>
    </citation>
    <scope>NUCLEOTIDE SEQUENCE</scope>
    <source>
        <strain evidence="8">78183</strain>
    </source>
</reference>
<dbReference type="PANTHER" id="PTHR47991">
    <property type="entry name" value="OXOGLUTARATE/IRON-DEPENDENT DIOXYGENASE"/>
    <property type="match status" value="1"/>
</dbReference>